<protein>
    <submittedName>
        <fullName evidence="2">DUF4293 family protein</fullName>
    </submittedName>
</protein>
<dbReference type="AlphaFoldDB" id="A0A4Q1D0G9"/>
<evidence type="ECO:0000313" key="3">
    <source>
        <dbReference type="Proteomes" id="UP000290545"/>
    </source>
</evidence>
<dbReference type="OrthoDB" id="594989at2"/>
<dbReference type="Proteomes" id="UP000290545">
    <property type="component" value="Unassembled WGS sequence"/>
</dbReference>
<keyword evidence="1" id="KW-0472">Membrane</keyword>
<feature type="transmembrane region" description="Helical" evidence="1">
    <location>
        <begin position="7"/>
        <end position="27"/>
    </location>
</feature>
<proteinExistence type="predicted"/>
<gene>
    <name evidence="2" type="ORF">ESB13_20055</name>
</gene>
<reference evidence="2 3" key="1">
    <citation type="submission" date="2019-01" db="EMBL/GenBank/DDBJ databases">
        <title>Filimonas sp. strain TTM-71.</title>
        <authorList>
            <person name="Chen W.-M."/>
        </authorList>
    </citation>
    <scope>NUCLEOTIDE SEQUENCE [LARGE SCALE GENOMIC DNA]</scope>
    <source>
        <strain evidence="2 3">TTM-71</strain>
    </source>
</reference>
<feature type="transmembrane region" description="Helical" evidence="1">
    <location>
        <begin position="47"/>
        <end position="67"/>
    </location>
</feature>
<accession>A0A4Q1D0G9</accession>
<dbReference type="Pfam" id="PF14126">
    <property type="entry name" value="DUF4293"/>
    <property type="match status" value="1"/>
</dbReference>
<dbReference type="InterPro" id="IPR025635">
    <property type="entry name" value="DUF4293"/>
</dbReference>
<comment type="caution">
    <text evidence="2">The sequence shown here is derived from an EMBL/GenBank/DDBJ whole genome shotgun (WGS) entry which is preliminary data.</text>
</comment>
<dbReference type="RefSeq" id="WP_129005488.1">
    <property type="nucleotide sequence ID" value="NZ_SDHZ01000004.1"/>
</dbReference>
<keyword evidence="3" id="KW-1185">Reference proteome</keyword>
<organism evidence="2 3">
    <name type="scientific">Filimonas effusa</name>
    <dbReference type="NCBI Taxonomy" id="2508721"/>
    <lineage>
        <taxon>Bacteria</taxon>
        <taxon>Pseudomonadati</taxon>
        <taxon>Bacteroidota</taxon>
        <taxon>Chitinophagia</taxon>
        <taxon>Chitinophagales</taxon>
        <taxon>Chitinophagaceae</taxon>
        <taxon>Filimonas</taxon>
    </lineage>
</organism>
<evidence type="ECO:0000256" key="1">
    <source>
        <dbReference type="SAM" id="Phobius"/>
    </source>
</evidence>
<sequence>MIQRIQTIWLLVASACAFLSLKFSFYSGVKVTETGEAYVALTGRDNLLLTILTVAVGIASLLMIFFYKDRKRQLWLTVATTVLAVANIVLYFKEVALFKPGGNFALTAVFTFIVPLFLVLAIRGIYRDDKLIRSVDRLR</sequence>
<feature type="transmembrane region" description="Helical" evidence="1">
    <location>
        <begin position="74"/>
        <end position="92"/>
    </location>
</feature>
<keyword evidence="1" id="KW-0812">Transmembrane</keyword>
<feature type="transmembrane region" description="Helical" evidence="1">
    <location>
        <begin position="104"/>
        <end position="126"/>
    </location>
</feature>
<name>A0A4Q1D0G9_9BACT</name>
<keyword evidence="1" id="KW-1133">Transmembrane helix</keyword>
<dbReference type="EMBL" id="SDHZ01000004">
    <property type="protein sequence ID" value="RXK81234.1"/>
    <property type="molecule type" value="Genomic_DNA"/>
</dbReference>
<dbReference type="PROSITE" id="PS51257">
    <property type="entry name" value="PROKAR_LIPOPROTEIN"/>
    <property type="match status" value="1"/>
</dbReference>
<evidence type="ECO:0000313" key="2">
    <source>
        <dbReference type="EMBL" id="RXK81234.1"/>
    </source>
</evidence>